<feature type="region of interest" description="Disordered" evidence="1">
    <location>
        <begin position="358"/>
        <end position="404"/>
    </location>
</feature>
<evidence type="ECO:0000313" key="2">
    <source>
        <dbReference type="EnsemblMetazoa" id="AATE002913-PA.1"/>
    </source>
</evidence>
<feature type="region of interest" description="Disordered" evidence="1">
    <location>
        <begin position="203"/>
        <end position="236"/>
    </location>
</feature>
<dbReference type="VEuPathDB" id="VectorBase:AATE002913"/>
<evidence type="ECO:0000256" key="1">
    <source>
        <dbReference type="SAM" id="MobiDB-lite"/>
    </source>
</evidence>
<organism evidence="2">
    <name type="scientific">Anopheles atroparvus</name>
    <name type="common">European mosquito</name>
    <dbReference type="NCBI Taxonomy" id="41427"/>
    <lineage>
        <taxon>Eukaryota</taxon>
        <taxon>Metazoa</taxon>
        <taxon>Ecdysozoa</taxon>
        <taxon>Arthropoda</taxon>
        <taxon>Hexapoda</taxon>
        <taxon>Insecta</taxon>
        <taxon>Pterygota</taxon>
        <taxon>Neoptera</taxon>
        <taxon>Endopterygota</taxon>
        <taxon>Diptera</taxon>
        <taxon>Nematocera</taxon>
        <taxon>Culicoidea</taxon>
        <taxon>Culicidae</taxon>
        <taxon>Anophelinae</taxon>
        <taxon>Anopheles</taxon>
    </lineage>
</organism>
<reference evidence="2" key="1">
    <citation type="submission" date="2022-08" db="UniProtKB">
        <authorList>
            <consortium name="EnsemblMetazoa"/>
        </authorList>
    </citation>
    <scope>IDENTIFICATION</scope>
    <source>
        <strain evidence="2">EBRO</strain>
    </source>
</reference>
<sequence length="404" mass="41725">MSEQYIDHAPDVSHHKIAKTPWREVGGPGGASGTFEATDVLDAVLGPVNVGAVDGLQVGPVEPFEPFAALERRRRGRLSELDDATTATAAVTGTASTRTATGGRDALEDSGSASIDRCTCASHHNRWQLTNASGTWNNNVFGLCVEISLEIAPGAVVTIAPDADEYEQQGAASKLSSHCIISFMTTTSSSLLSDLLTFFPPPPPANGSSPSAEGTAVRKFGSEPAPSPPLKHSSNPDRSTIVCGETLIFLRGTVCSFVLRSTCSCSGIFFPPFPPPGPPTPTPPVPVLPDPPTSHSTFCFFFTNPPPLRDIFPPPAPCAVFSVTTDAPFRNCRPPVPLATAVDAVMGTAIGPWLPGGPPLPASRIAESGSPPTTPAAPTATATATELPTAPMTPPGPPPAPTTG</sequence>
<feature type="compositionally biased region" description="Low complexity" evidence="1">
    <location>
        <begin position="84"/>
        <end position="104"/>
    </location>
</feature>
<feature type="region of interest" description="Disordered" evidence="1">
    <location>
        <begin position="79"/>
        <end position="108"/>
    </location>
</feature>
<feature type="compositionally biased region" description="Low complexity" evidence="1">
    <location>
        <begin position="376"/>
        <end position="390"/>
    </location>
</feature>
<dbReference type="AlphaFoldDB" id="A0A182IPB8"/>
<name>A0A182IPB8_ANOAO</name>
<accession>A0A182IPB8</accession>
<dbReference type="GO" id="GO:0005884">
    <property type="term" value="C:actin filament"/>
    <property type="evidence" value="ECO:0007669"/>
    <property type="project" value="TreeGrafter"/>
</dbReference>
<dbReference type="InterPro" id="IPR051412">
    <property type="entry name" value="Formin_Homology_Diaphanous_sf"/>
</dbReference>
<dbReference type="EnsemblMetazoa" id="AATE002913-RA">
    <property type="protein sequence ID" value="AATE002913-PA.1"/>
    <property type="gene ID" value="AATE002913"/>
</dbReference>
<protein>
    <submittedName>
        <fullName evidence="2">Uncharacterized protein</fullName>
    </submittedName>
</protein>
<dbReference type="GO" id="GO:0030041">
    <property type="term" value="P:actin filament polymerization"/>
    <property type="evidence" value="ECO:0007669"/>
    <property type="project" value="TreeGrafter"/>
</dbReference>
<feature type="compositionally biased region" description="Pro residues" evidence="1">
    <location>
        <begin position="391"/>
        <end position="404"/>
    </location>
</feature>
<proteinExistence type="predicted"/>
<dbReference type="PANTHER" id="PTHR45691">
    <property type="entry name" value="PROTEIN DIAPHANOUS"/>
    <property type="match status" value="1"/>
</dbReference>
<dbReference type="PANTHER" id="PTHR45691:SF6">
    <property type="entry name" value="PROTEIN DIAPHANOUS"/>
    <property type="match status" value="1"/>
</dbReference>